<evidence type="ECO:0000259" key="4">
    <source>
        <dbReference type="PROSITE" id="PS50004"/>
    </source>
</evidence>
<dbReference type="CDD" id="cd04047">
    <property type="entry name" value="C2B_Copine"/>
    <property type="match status" value="1"/>
</dbReference>
<proteinExistence type="inferred from homology"/>
<dbReference type="Proteomes" id="UP000717585">
    <property type="component" value="Unassembled WGS sequence"/>
</dbReference>
<feature type="compositionally biased region" description="Low complexity" evidence="3">
    <location>
        <begin position="1"/>
        <end position="14"/>
    </location>
</feature>
<dbReference type="InterPro" id="IPR045052">
    <property type="entry name" value="Copine"/>
</dbReference>
<organism evidence="5 6">
    <name type="scientific">Carpediemonas membranifera</name>
    <dbReference type="NCBI Taxonomy" id="201153"/>
    <lineage>
        <taxon>Eukaryota</taxon>
        <taxon>Metamonada</taxon>
        <taxon>Carpediemonas-like organisms</taxon>
        <taxon>Carpediemonas</taxon>
    </lineage>
</organism>
<dbReference type="PANTHER" id="PTHR10857">
    <property type="entry name" value="COPINE"/>
    <property type="match status" value="1"/>
</dbReference>
<feature type="region of interest" description="Disordered" evidence="3">
    <location>
        <begin position="350"/>
        <end position="370"/>
    </location>
</feature>
<dbReference type="AlphaFoldDB" id="A0A8J6AV30"/>
<feature type="region of interest" description="Disordered" evidence="3">
    <location>
        <begin position="1"/>
        <end position="66"/>
    </location>
</feature>
<dbReference type="InterPro" id="IPR037768">
    <property type="entry name" value="C2B_Copine"/>
</dbReference>
<dbReference type="Gene3D" id="2.60.40.150">
    <property type="entry name" value="C2 domain"/>
    <property type="match status" value="2"/>
</dbReference>
<comment type="caution">
    <text evidence="5">The sequence shown here is derived from an EMBL/GenBank/DDBJ whole genome shotgun (WGS) entry which is preliminary data.</text>
</comment>
<comment type="similarity">
    <text evidence="1">Belongs to the copine family.</text>
</comment>
<dbReference type="SUPFAM" id="SSF49562">
    <property type="entry name" value="C2 domain (Calcium/lipid-binding domain, CaLB)"/>
    <property type="match status" value="2"/>
</dbReference>
<evidence type="ECO:0000256" key="3">
    <source>
        <dbReference type="SAM" id="MobiDB-lite"/>
    </source>
</evidence>
<feature type="domain" description="C2" evidence="4">
    <location>
        <begin position="229"/>
        <end position="354"/>
    </location>
</feature>
<sequence length="633" mass="70010">MYSQSQQPYGQQPQPMQPPGPSYGQSSQPAAPPGPYGQPSSQAPSSSAPYGFEEHTVSPAAASSTYSQPGMYSYTPSASDPYSMPQSASFTPTDINYGAQAMAPDTQVTSMVELSLACINLPNLDVLSKTDAVIVAYEHNAITHSMKEVGRTEVIKDSLNPRFVRKIKMPYYFEMSQNLVFRAYDIDDWKHINDMSKQEHIGDCRVSLAAIINAPKQMLTTPLRLPSSKKGRGELVITAEQLTECDLGATFRFRVSGLPRTDLFGSCDPFIEIRRTMESGGSVVVWKSEYHKRKLKVAFNETKVDLVTLCNGDRSRTLIIAVLDWNRSGSHEFIGQVELNVDQLEEAGRQGQSFTFKNPRKSTPQKRQKSRGKLIIDKFTIHKVPTFFDFLRRGLQLHLSVAIDFTASNGNPADSRSLHYMGDPNRPNEYQQAIRSVGEVLAPYEPNGIFTALGFGAALQPANRVSHCFNLAPGDGTVAGPIGIEQVYKQALASVRLSGPTLFGPIIETCRRRALQRGPGHYDVLLIITDGVVTDVQNSIRAVVAAGKTPMSIIIVGVGREDFTQMEVLDADEEPLITDSGERMVRDIVQFVPMRHVSRSQQMVAAETLQELPRQVVDWYELAQRMGVPFLLD</sequence>
<dbReference type="GO" id="GO:0071277">
    <property type="term" value="P:cellular response to calcium ion"/>
    <property type="evidence" value="ECO:0007669"/>
    <property type="project" value="TreeGrafter"/>
</dbReference>
<dbReference type="PROSITE" id="PS50004">
    <property type="entry name" value="C2"/>
    <property type="match status" value="2"/>
</dbReference>
<feature type="compositionally biased region" description="Low complexity" evidence="3">
    <location>
        <begin position="37"/>
        <end position="51"/>
    </location>
</feature>
<dbReference type="SUPFAM" id="SSF53300">
    <property type="entry name" value="vWA-like"/>
    <property type="match status" value="1"/>
</dbReference>
<dbReference type="PANTHER" id="PTHR10857:SF106">
    <property type="entry name" value="C2 DOMAIN-CONTAINING PROTEIN"/>
    <property type="match status" value="1"/>
</dbReference>
<dbReference type="SMART" id="SM00327">
    <property type="entry name" value="VWA"/>
    <property type="match status" value="1"/>
</dbReference>
<dbReference type="OrthoDB" id="5855668at2759"/>
<gene>
    <name evidence="5" type="ORF">J8273_3082</name>
</gene>
<feature type="compositionally biased region" description="Basic residues" evidence="3">
    <location>
        <begin position="358"/>
        <end position="370"/>
    </location>
</feature>
<protein>
    <submittedName>
        <fullName evidence="5">Copine</fullName>
    </submittedName>
</protein>
<keyword evidence="6" id="KW-1185">Reference proteome</keyword>
<name>A0A8J6AV30_9EUKA</name>
<keyword evidence="2" id="KW-0677">Repeat</keyword>
<dbReference type="InterPro" id="IPR036465">
    <property type="entry name" value="vWFA_dom_sf"/>
</dbReference>
<dbReference type="InterPro" id="IPR010734">
    <property type="entry name" value="Copine_C"/>
</dbReference>
<dbReference type="InterPro" id="IPR000008">
    <property type="entry name" value="C2_dom"/>
</dbReference>
<dbReference type="GO" id="GO:0005544">
    <property type="term" value="F:calcium-dependent phospholipid binding"/>
    <property type="evidence" value="ECO:0007669"/>
    <property type="project" value="InterPro"/>
</dbReference>
<evidence type="ECO:0000313" key="5">
    <source>
        <dbReference type="EMBL" id="KAG9395506.1"/>
    </source>
</evidence>
<feature type="domain" description="C2" evidence="4">
    <location>
        <begin position="91"/>
        <end position="221"/>
    </location>
</feature>
<dbReference type="Pfam" id="PF00168">
    <property type="entry name" value="C2"/>
    <property type="match status" value="2"/>
</dbReference>
<evidence type="ECO:0000313" key="6">
    <source>
        <dbReference type="Proteomes" id="UP000717585"/>
    </source>
</evidence>
<dbReference type="CDD" id="cd04048">
    <property type="entry name" value="C2A_Copine"/>
    <property type="match status" value="1"/>
</dbReference>
<dbReference type="EMBL" id="JAHDYR010000011">
    <property type="protein sequence ID" value="KAG9395506.1"/>
    <property type="molecule type" value="Genomic_DNA"/>
</dbReference>
<dbReference type="Pfam" id="PF07002">
    <property type="entry name" value="Copine"/>
    <property type="match status" value="1"/>
</dbReference>
<dbReference type="InterPro" id="IPR002035">
    <property type="entry name" value="VWF_A"/>
</dbReference>
<evidence type="ECO:0000256" key="1">
    <source>
        <dbReference type="ARBA" id="ARBA00009048"/>
    </source>
</evidence>
<dbReference type="SMART" id="SM00239">
    <property type="entry name" value="C2"/>
    <property type="match status" value="2"/>
</dbReference>
<evidence type="ECO:0000256" key="2">
    <source>
        <dbReference type="ARBA" id="ARBA00022737"/>
    </source>
</evidence>
<dbReference type="InterPro" id="IPR035892">
    <property type="entry name" value="C2_domain_sf"/>
</dbReference>
<dbReference type="GO" id="GO:0005886">
    <property type="term" value="C:plasma membrane"/>
    <property type="evidence" value="ECO:0007669"/>
    <property type="project" value="TreeGrafter"/>
</dbReference>
<reference evidence="5" key="1">
    <citation type="submission" date="2021-05" db="EMBL/GenBank/DDBJ databases">
        <title>A free-living protist that lacks canonical eukaryotic 1 DNA replication and segregation systems.</title>
        <authorList>
            <person name="Salas-Leiva D.E."/>
            <person name="Tromer E.C."/>
            <person name="Curtis B.A."/>
            <person name="Jerlstrom-Hultqvist J."/>
            <person name="Kolisko M."/>
            <person name="Yi Z."/>
            <person name="Salas-Leiva J.S."/>
            <person name="Gallot-Lavallee L."/>
            <person name="Kops G.J.P.L."/>
            <person name="Archibald J.M."/>
            <person name="Simpson A.G.B."/>
            <person name="Roger A.J."/>
        </authorList>
    </citation>
    <scope>NUCLEOTIDE SEQUENCE</scope>
    <source>
        <strain evidence="5">BICM</strain>
    </source>
</reference>
<accession>A0A8J6AV30</accession>